<dbReference type="EMBL" id="BAABDJ010000007">
    <property type="protein sequence ID" value="GAA4001929.1"/>
    <property type="molecule type" value="Genomic_DNA"/>
</dbReference>
<dbReference type="NCBIfam" id="TIGR02593">
    <property type="entry name" value="CRISPR_cas5"/>
    <property type="match status" value="1"/>
</dbReference>
<accession>A0ABP7RTK0</accession>
<keyword evidence="3" id="KW-1185">Reference proteome</keyword>
<dbReference type="InterPro" id="IPR013422">
    <property type="entry name" value="CRISPR-assoc_prot_Cas5_N"/>
</dbReference>
<dbReference type="InterPro" id="IPR021124">
    <property type="entry name" value="CRISPR-assoc_prot_Cas5"/>
</dbReference>
<dbReference type="Gene3D" id="3.30.70.2660">
    <property type="match status" value="1"/>
</dbReference>
<proteinExistence type="predicted"/>
<name>A0ABP7RTK0_9BACT</name>
<organism evidence="2 3">
    <name type="scientific">Hymenobacter fastidiosus</name>
    <dbReference type="NCBI Taxonomy" id="486264"/>
    <lineage>
        <taxon>Bacteria</taxon>
        <taxon>Pseudomonadati</taxon>
        <taxon>Bacteroidota</taxon>
        <taxon>Cytophagia</taxon>
        <taxon>Cytophagales</taxon>
        <taxon>Hymenobacteraceae</taxon>
        <taxon>Hymenobacter</taxon>
    </lineage>
</organism>
<dbReference type="Pfam" id="PF09704">
    <property type="entry name" value="Cas_Cas5d"/>
    <property type="match status" value="1"/>
</dbReference>
<sequence length="255" mass="28212">MQVLTFDLVGKMAHFRKYYANNTAMSFSVPPRTTLMGVLAAILGFPRDSYYEALASEHLRLGVGLCTPIKKSFHRLNFLKVESSRDLDGSKGHIQLPFEVISGYDLARDTVRYRVYVTPTATGEVVFGQLVERVLGGSGPHFALSLGTANFTASLLDGQLHEQARTGSSDEVQDFHSTVPTERVVTLPVTREDGGSLSLEEELLPADFVGDGQRELRAMNRVLFSTDGQPLRARLRGEYVEIGDGNETQRLLFLE</sequence>
<evidence type="ECO:0000313" key="2">
    <source>
        <dbReference type="EMBL" id="GAA4001929.1"/>
    </source>
</evidence>
<evidence type="ECO:0008006" key="4">
    <source>
        <dbReference type="Google" id="ProtNLM"/>
    </source>
</evidence>
<keyword evidence="1" id="KW-0051">Antiviral defense</keyword>
<reference evidence="3" key="1">
    <citation type="journal article" date="2019" name="Int. J. Syst. Evol. Microbiol.">
        <title>The Global Catalogue of Microorganisms (GCM) 10K type strain sequencing project: providing services to taxonomists for standard genome sequencing and annotation.</title>
        <authorList>
            <consortium name="The Broad Institute Genomics Platform"/>
            <consortium name="The Broad Institute Genome Sequencing Center for Infectious Disease"/>
            <person name="Wu L."/>
            <person name="Ma J."/>
        </authorList>
    </citation>
    <scope>NUCLEOTIDE SEQUENCE [LARGE SCALE GENOMIC DNA]</scope>
    <source>
        <strain evidence="3">JCM 17224</strain>
    </source>
</reference>
<evidence type="ECO:0000256" key="1">
    <source>
        <dbReference type="ARBA" id="ARBA00023118"/>
    </source>
</evidence>
<gene>
    <name evidence="2" type="ORF">GCM10022408_11550</name>
</gene>
<comment type="caution">
    <text evidence="2">The sequence shown here is derived from an EMBL/GenBank/DDBJ whole genome shotgun (WGS) entry which is preliminary data.</text>
</comment>
<dbReference type="Proteomes" id="UP001500567">
    <property type="component" value="Unassembled WGS sequence"/>
</dbReference>
<evidence type="ECO:0000313" key="3">
    <source>
        <dbReference type="Proteomes" id="UP001500567"/>
    </source>
</evidence>
<protein>
    <recommendedName>
        <fullName evidence="4">CRISPR-associated protein Cas5</fullName>
    </recommendedName>
</protein>
<dbReference type="RefSeq" id="WP_345071609.1">
    <property type="nucleotide sequence ID" value="NZ_BAABDJ010000007.1"/>
</dbReference>